<dbReference type="Pfam" id="PF02949">
    <property type="entry name" value="7tm_6"/>
    <property type="match status" value="1"/>
</dbReference>
<evidence type="ECO:0000256" key="8">
    <source>
        <dbReference type="ARBA" id="ARBA00023170"/>
    </source>
</evidence>
<feature type="transmembrane region" description="Helical" evidence="10">
    <location>
        <begin position="73"/>
        <end position="96"/>
    </location>
</feature>
<feature type="non-terminal residue" evidence="11">
    <location>
        <position position="1"/>
    </location>
</feature>
<keyword evidence="8" id="KW-0675">Receptor</keyword>
<dbReference type="PANTHER" id="PTHR21137:SF35">
    <property type="entry name" value="ODORANT RECEPTOR 19A-RELATED"/>
    <property type="match status" value="1"/>
</dbReference>
<evidence type="ECO:0000256" key="9">
    <source>
        <dbReference type="ARBA" id="ARBA00023224"/>
    </source>
</evidence>
<evidence type="ECO:0000256" key="5">
    <source>
        <dbReference type="ARBA" id="ARBA00022725"/>
    </source>
</evidence>
<dbReference type="GO" id="GO:0005886">
    <property type="term" value="C:plasma membrane"/>
    <property type="evidence" value="ECO:0007669"/>
    <property type="project" value="UniProtKB-SubCell"/>
</dbReference>
<reference evidence="11 12" key="1">
    <citation type="submission" date="2015-09" db="EMBL/GenBank/DDBJ databases">
        <title>Atta colombica WGS genome.</title>
        <authorList>
            <person name="Nygaard S."/>
            <person name="Hu H."/>
            <person name="Boomsma J."/>
            <person name="Zhang G."/>
        </authorList>
    </citation>
    <scope>NUCLEOTIDE SEQUENCE [LARGE SCALE GENOMIC DNA]</scope>
    <source>
        <strain evidence="11">Treedump-2</strain>
        <tissue evidence="11">Whole body</tissue>
    </source>
</reference>
<gene>
    <name evidence="11" type="ORF">ALC53_04730</name>
</gene>
<accession>A0A195BLD2</accession>
<name>A0A195BLD2_9HYME</name>
<evidence type="ECO:0000256" key="4">
    <source>
        <dbReference type="ARBA" id="ARBA00022692"/>
    </source>
</evidence>
<sequence>VTTHNLFETILIGLFVYSHFCYGFFMNYFGQDVIDHSENFFRQIYDTQWYMAPLQMQKLLLFMMQRSMKSCNIVMGGLYFVSLEQFTTVTCIMDIINLISNFPQNNKFIFLACEHVSILLHNNLFCTTMKLIKRMEM</sequence>
<evidence type="ECO:0000256" key="10">
    <source>
        <dbReference type="SAM" id="Phobius"/>
    </source>
</evidence>
<keyword evidence="2" id="KW-1003">Cell membrane</keyword>
<keyword evidence="5" id="KW-0552">Olfaction</keyword>
<evidence type="ECO:0000256" key="7">
    <source>
        <dbReference type="ARBA" id="ARBA00023136"/>
    </source>
</evidence>
<keyword evidence="9" id="KW-0807">Transducer</keyword>
<feature type="transmembrane region" description="Helical" evidence="10">
    <location>
        <begin position="108"/>
        <end position="132"/>
    </location>
</feature>
<dbReference type="GO" id="GO:0004984">
    <property type="term" value="F:olfactory receptor activity"/>
    <property type="evidence" value="ECO:0007669"/>
    <property type="project" value="InterPro"/>
</dbReference>
<keyword evidence="12" id="KW-1185">Reference proteome</keyword>
<evidence type="ECO:0000256" key="2">
    <source>
        <dbReference type="ARBA" id="ARBA00022475"/>
    </source>
</evidence>
<feature type="transmembrane region" description="Helical" evidence="10">
    <location>
        <begin position="6"/>
        <end position="25"/>
    </location>
</feature>
<organism evidence="11 12">
    <name type="scientific">Atta colombica</name>
    <dbReference type="NCBI Taxonomy" id="520822"/>
    <lineage>
        <taxon>Eukaryota</taxon>
        <taxon>Metazoa</taxon>
        <taxon>Ecdysozoa</taxon>
        <taxon>Arthropoda</taxon>
        <taxon>Hexapoda</taxon>
        <taxon>Insecta</taxon>
        <taxon>Pterygota</taxon>
        <taxon>Neoptera</taxon>
        <taxon>Endopterygota</taxon>
        <taxon>Hymenoptera</taxon>
        <taxon>Apocrita</taxon>
        <taxon>Aculeata</taxon>
        <taxon>Formicoidea</taxon>
        <taxon>Formicidae</taxon>
        <taxon>Myrmicinae</taxon>
        <taxon>Atta</taxon>
    </lineage>
</organism>
<evidence type="ECO:0000313" key="11">
    <source>
        <dbReference type="EMBL" id="KYM85487.1"/>
    </source>
</evidence>
<dbReference type="InterPro" id="IPR004117">
    <property type="entry name" value="7tm6_olfct_rcpt"/>
</dbReference>
<evidence type="ECO:0000256" key="6">
    <source>
        <dbReference type="ARBA" id="ARBA00022989"/>
    </source>
</evidence>
<keyword evidence="4 10" id="KW-0812">Transmembrane</keyword>
<dbReference type="GO" id="GO:0005549">
    <property type="term" value="F:odorant binding"/>
    <property type="evidence" value="ECO:0007669"/>
    <property type="project" value="InterPro"/>
</dbReference>
<proteinExistence type="predicted"/>
<dbReference type="AlphaFoldDB" id="A0A195BLD2"/>
<evidence type="ECO:0000256" key="3">
    <source>
        <dbReference type="ARBA" id="ARBA00022606"/>
    </source>
</evidence>
<keyword evidence="7 10" id="KW-0472">Membrane</keyword>
<dbReference type="Proteomes" id="UP000078540">
    <property type="component" value="Unassembled WGS sequence"/>
</dbReference>
<protein>
    <submittedName>
        <fullName evidence="11">Uncharacterized protein</fullName>
    </submittedName>
</protein>
<evidence type="ECO:0000313" key="12">
    <source>
        <dbReference type="Proteomes" id="UP000078540"/>
    </source>
</evidence>
<keyword evidence="6 10" id="KW-1133">Transmembrane helix</keyword>
<evidence type="ECO:0000256" key="1">
    <source>
        <dbReference type="ARBA" id="ARBA00004651"/>
    </source>
</evidence>
<keyword evidence="3" id="KW-0716">Sensory transduction</keyword>
<dbReference type="EMBL" id="KQ976453">
    <property type="protein sequence ID" value="KYM85487.1"/>
    <property type="molecule type" value="Genomic_DNA"/>
</dbReference>
<comment type="subcellular location">
    <subcellularLocation>
        <location evidence="1">Cell membrane</location>
        <topology evidence="1">Multi-pass membrane protein</topology>
    </subcellularLocation>
</comment>
<dbReference type="PANTHER" id="PTHR21137">
    <property type="entry name" value="ODORANT RECEPTOR"/>
    <property type="match status" value="1"/>
</dbReference>
<dbReference type="GO" id="GO:0007165">
    <property type="term" value="P:signal transduction"/>
    <property type="evidence" value="ECO:0007669"/>
    <property type="project" value="UniProtKB-KW"/>
</dbReference>